<feature type="domain" description="YcdB/YcdC repeated" evidence="1">
    <location>
        <begin position="88"/>
        <end position="201"/>
    </location>
</feature>
<dbReference type="Gene3D" id="3.10.450.40">
    <property type="match status" value="1"/>
</dbReference>
<dbReference type="Proteomes" id="UP000826709">
    <property type="component" value="Chromosome"/>
</dbReference>
<evidence type="ECO:0000313" key="2">
    <source>
        <dbReference type="EMBL" id="QYZ79149.1"/>
    </source>
</evidence>
<proteinExistence type="predicted"/>
<evidence type="ECO:0000313" key="3">
    <source>
        <dbReference type="Proteomes" id="UP000826709"/>
    </source>
</evidence>
<dbReference type="InterPro" id="IPR032599">
    <property type="entry name" value="YcdB/YcdC_rep_domain"/>
</dbReference>
<evidence type="ECO:0000259" key="1">
    <source>
        <dbReference type="Pfam" id="PF16244"/>
    </source>
</evidence>
<dbReference type="KEGG" id="mfk:E2N92_06740"/>
<protein>
    <recommendedName>
        <fullName evidence="1">YcdB/YcdC repeated domain-containing protein</fullName>
    </recommendedName>
</protein>
<accession>A0A8G1A2G3</accession>
<dbReference type="RefSeq" id="WP_220680453.1">
    <property type="nucleotide sequence ID" value="NZ_CP037968.1"/>
</dbReference>
<reference evidence="2" key="1">
    <citation type="journal article" date="2005" name="Int. J. Syst. Evol. Microbiol.">
        <title>Methanofollis formosanus sp. nov., isolated from a fish pond.</title>
        <authorList>
            <person name="Wu S.Y."/>
            <person name="Chen S.C."/>
            <person name="Lai M.C."/>
        </authorList>
    </citation>
    <scope>NUCLEOTIDE SEQUENCE</scope>
    <source>
        <strain evidence="2">ML15</strain>
    </source>
</reference>
<sequence>MKKFFFALIALLAFLVVIFWSGLLPAPSGGEAGPTSPTDVPTPKTQIDAQEAEKIALALFPEAMVDRTTVELITNGDSPYYECEIRTQDEKKILAWIDPATGDLIGFSTGSQMMGRPAEPVLSMDEAREVARAYVDEKRDGADLTLTSERYNTFSSGSVGTVADRYSFSYARLIRGVPCLSDGFSISVDAVTGEICKYSKRWKTDEDLCTADTVPSISGEDAKDAVRAYLKETWGDLPGLTVHTADLWWRDGNNGSTDAVPLVWEVRFDDDHYRSLQYPRMANAFVDAHSGEVLDGFYHPDAT</sequence>
<dbReference type="OrthoDB" id="107458at2157"/>
<gene>
    <name evidence="2" type="ORF">E2N92_06740</name>
</gene>
<dbReference type="AlphaFoldDB" id="A0A8G1A2G3"/>
<name>A0A8G1A2G3_9EURY</name>
<keyword evidence="3" id="KW-1185">Reference proteome</keyword>
<dbReference type="EMBL" id="CP037968">
    <property type="protein sequence ID" value="QYZ79149.1"/>
    <property type="molecule type" value="Genomic_DNA"/>
</dbReference>
<reference evidence="2" key="2">
    <citation type="submission" date="2019-03" db="EMBL/GenBank/DDBJ databases">
        <authorList>
            <person name="Chen S.-C."/>
            <person name="Wu S.-Y."/>
            <person name="Lai M.-C."/>
        </authorList>
    </citation>
    <scope>NUCLEOTIDE SEQUENCE</scope>
    <source>
        <strain evidence="2">ML15</strain>
    </source>
</reference>
<organism evidence="2 3">
    <name type="scientific">Methanofollis formosanus</name>
    <dbReference type="NCBI Taxonomy" id="299308"/>
    <lineage>
        <taxon>Archaea</taxon>
        <taxon>Methanobacteriati</taxon>
        <taxon>Methanobacteriota</taxon>
        <taxon>Stenosarchaea group</taxon>
        <taxon>Methanomicrobia</taxon>
        <taxon>Methanomicrobiales</taxon>
        <taxon>Methanomicrobiaceae</taxon>
        <taxon>Methanofollis</taxon>
    </lineage>
</organism>
<dbReference type="Pfam" id="PF16244">
    <property type="entry name" value="DUF4901"/>
    <property type="match status" value="1"/>
</dbReference>